<gene>
    <name evidence="1" type="ORF">SAMN05421547_101169</name>
</gene>
<dbReference type="SUPFAM" id="SSF158791">
    <property type="entry name" value="MgtE N-terminal domain-like"/>
    <property type="match status" value="1"/>
</dbReference>
<name>A0A1H3EEI3_9BURK</name>
<dbReference type="Proteomes" id="UP000183417">
    <property type="component" value="Unassembled WGS sequence"/>
</dbReference>
<proteinExistence type="predicted"/>
<organism evidence="1 2">
    <name type="scientific">Delftia lacustris</name>
    <dbReference type="NCBI Taxonomy" id="558537"/>
    <lineage>
        <taxon>Bacteria</taxon>
        <taxon>Pseudomonadati</taxon>
        <taxon>Pseudomonadota</taxon>
        <taxon>Betaproteobacteria</taxon>
        <taxon>Burkholderiales</taxon>
        <taxon>Comamonadaceae</taxon>
        <taxon>Delftia</taxon>
    </lineage>
</organism>
<evidence type="ECO:0000313" key="1">
    <source>
        <dbReference type="EMBL" id="SDX77142.1"/>
    </source>
</evidence>
<reference evidence="1 2" key="1">
    <citation type="submission" date="2016-10" db="EMBL/GenBank/DDBJ databases">
        <authorList>
            <person name="de Groot N.N."/>
        </authorList>
    </citation>
    <scope>NUCLEOTIDE SEQUENCE [LARGE SCALE GENOMIC DNA]</scope>
    <source>
        <strain evidence="1 2">LMG 24775</strain>
    </source>
</reference>
<sequence>MQHVITALRTMPAATPATAPVSTRASRTSHTTRASTLQLALQAAIAARHTGQLHTLLQQHGPDLFAHSLVALTQRQQADVLSLLAAQERAEVYRHLPAHARRQWLQSATVARPPLRRRLLCACQRNWHWLRATLRSSQA</sequence>
<accession>A0A1H3EEI3</accession>
<protein>
    <recommendedName>
        <fullName evidence="3">MgtE intracellular N domain-containing protein</fullName>
    </recommendedName>
</protein>
<dbReference type="GeneID" id="94694980"/>
<dbReference type="RefSeq" id="WP_034367374.1">
    <property type="nucleotide sequence ID" value="NZ_AP025556.1"/>
</dbReference>
<evidence type="ECO:0000313" key="2">
    <source>
        <dbReference type="Proteomes" id="UP000183417"/>
    </source>
</evidence>
<dbReference type="AlphaFoldDB" id="A0A1H3EEI3"/>
<evidence type="ECO:0008006" key="3">
    <source>
        <dbReference type="Google" id="ProtNLM"/>
    </source>
</evidence>
<dbReference type="EMBL" id="FNPE01000001">
    <property type="protein sequence ID" value="SDX77142.1"/>
    <property type="molecule type" value="Genomic_DNA"/>
</dbReference>